<dbReference type="InterPro" id="IPR047879">
    <property type="entry name" value="YjiT"/>
</dbReference>
<comment type="caution">
    <text evidence="1">The sequence shown here is derived from an EMBL/GenBank/DDBJ whole genome shotgun (WGS) entry which is preliminary data.</text>
</comment>
<dbReference type="NCBIfam" id="NF038336">
    <property type="entry name" value="YjiT_fam"/>
    <property type="match status" value="1"/>
</dbReference>
<evidence type="ECO:0000313" key="2">
    <source>
        <dbReference type="Proteomes" id="UP000003612"/>
    </source>
</evidence>
<sequence>MKNLTNPFKSWLSHFFFNRDPLNPIPNGGPLYTYAVNENEYRELCALFYRKPFLISGSVYQEEWCACYCLAVSETYRREYSGGEWSWAFFDNVIGTQFDNEQQRYKYLKKGLAYWRREWKYDAAKNTRYLGTLVAEGGLPLKMLAADDNAIRNIIDYGLKKYQESMETFRPLEEYIAERVYRLAQVFRDTAAVILFADTVRALVKLAERFDLKNKRNLVEYLDQADSGWRSEFPFALDGKQVDAVINRWLGNAADERQKLEKQEFSCRHYVKEGGWCLHAKIGLPEKFSFPIQNYQGETVLQWQIFEGEEPVAQMGATVFASLSDTGGELTFKLPFGKQLDFVREKPSLPLSVRVFAGGRLLYTKLFGDTGFDEDAPLVFHSAQDQRWQLFSTNEYTRSKDRDILIHLPDGFRLSENENVSYLGGQWFKCSDGLTARHADGREIVVVQANQTEQSILHGRLFYHCQNTDGLPVYRGFPTLLTPPDLSPTHIKINGEVQSNICPNYYGTFQVAFYKGAICLLRRKITVLPEDFSYTWQAASNKDPAILNVNTSEKVFIDVFAKHLDITQIHSRFRFICQTEDSNYPSHIILAVGSNPVQAARLRLPLPFNGAYLYDEKGRIDDCRLNINQLLGKWIMVYSSASTDMRLVFKLSDNVHGRPISISERLSADGSVQQFFLDQWKPQLLQLLSCSSSQDAQVEITVCHMGSENPLIRLILSRYNGLVMWNNQFYRFGILAVTDALRKSFVIKRQAEDELTCREAVVNIMRLDAPEKGAQRLPESAMRINGHYQLSSEQYDEGLWLIYPAPESPVQFRPAIFENSSEKFIEPFQHHSLHIAARAFHPNHNPEAISRIITEMVGNPEHSGWLYFESLKQHFSHLPLSVFETWKALVQQPKALALAVLRLGLDGVFCERMRNELAVVWEWLALQDWFAAISTYKPYIRTKIAATGLNPDDFPLSENCIPTSVLCHDEILRNHVFKGFLSEIEMIVVENTLGEIFDKKHDSRYNRHYNALRQNKNQRIPETLSDGLQKWLEKQQDVFFNKVRSLSKVPFDRTVVWLPVFTACVKAGNAQPSDIMPLEMTAAQFADAFYRIYALDAEWFDYVCASLSCYLVSES</sequence>
<protein>
    <submittedName>
        <fullName evidence="1">Uncharacterized protein</fullName>
    </submittedName>
</protein>
<accession>A0ABP2KDS8</accession>
<dbReference type="EMBL" id="ACRG01000005">
    <property type="protein sequence ID" value="EFV81024.1"/>
    <property type="molecule type" value="Genomic_DNA"/>
</dbReference>
<dbReference type="RefSeq" id="WP_003747431.1">
    <property type="nucleotide sequence ID" value="NZ_GL635793.1"/>
</dbReference>
<reference evidence="1 2" key="1">
    <citation type="submission" date="2010-12" db="EMBL/GenBank/DDBJ databases">
        <title>The Genome Sequence of Neisseria mucosa strain C102.</title>
        <authorList>
            <consortium name="The Broad Institute Genome Sequencing Platform"/>
            <person name="Earl A."/>
            <person name="Ward D."/>
            <person name="Feldgarden M."/>
            <person name="Gevers D."/>
            <person name="Sibley C.D."/>
            <person name="Field T.R."/>
            <person name="Grinwis M."/>
            <person name="Eshaghurshan C.S."/>
            <person name="Surette M."/>
            <person name="Young S.K."/>
            <person name="Zeng Q."/>
            <person name="Gargeya S."/>
            <person name="Fitzgerald M."/>
            <person name="Haas B."/>
            <person name="Abouelleil A."/>
            <person name="Alvarado L."/>
            <person name="Arachchi H.M."/>
            <person name="Berlin A."/>
            <person name="Brown A."/>
            <person name="Chapman S.B."/>
            <person name="Chen Z."/>
            <person name="Dunbar C."/>
            <person name="Freedman E."/>
            <person name="Gearin G."/>
            <person name="Gellesch M."/>
            <person name="Goldberg J."/>
            <person name="Griggs A."/>
            <person name="Gujja S."/>
            <person name="Heilman E."/>
            <person name="Heiman D."/>
            <person name="Howarth C."/>
            <person name="Larson L."/>
            <person name="Lui A."/>
            <person name="MacDonald P.J.P."/>
            <person name="Mehta T."/>
            <person name="Montmayeur A."/>
            <person name="Murphy C."/>
            <person name="Neiman D."/>
            <person name="Pearson M."/>
            <person name="Priest M."/>
            <person name="Roberts A."/>
            <person name="Saif S."/>
            <person name="Shea T."/>
            <person name="Shenoy N."/>
            <person name="Sisk P."/>
            <person name="Stolte C."/>
            <person name="Sykes S."/>
            <person name="White J."/>
            <person name="Yandava C."/>
            <person name="Nusbaum C."/>
            <person name="Birren B."/>
        </authorList>
    </citation>
    <scope>NUCLEOTIDE SEQUENCE [LARGE SCALE GENOMIC DNA]</scope>
    <source>
        <strain evidence="1 2">C102</strain>
    </source>
</reference>
<dbReference type="Proteomes" id="UP000003612">
    <property type="component" value="Unassembled WGS sequence"/>
</dbReference>
<proteinExistence type="predicted"/>
<gene>
    <name evidence="1" type="ORF">HMPREF0604_01002</name>
</gene>
<name>A0ABP2KDS8_NEIMU</name>
<keyword evidence="2" id="KW-1185">Reference proteome</keyword>
<organism evidence="1 2">
    <name type="scientific">Neisseria mucosa C102</name>
    <dbReference type="NCBI Taxonomy" id="435832"/>
    <lineage>
        <taxon>Bacteria</taxon>
        <taxon>Pseudomonadati</taxon>
        <taxon>Pseudomonadota</taxon>
        <taxon>Betaproteobacteria</taxon>
        <taxon>Neisseriales</taxon>
        <taxon>Neisseriaceae</taxon>
        <taxon>Neisseria</taxon>
    </lineage>
</organism>
<evidence type="ECO:0000313" key="1">
    <source>
        <dbReference type="EMBL" id="EFV81024.1"/>
    </source>
</evidence>